<reference evidence="1 2" key="1">
    <citation type="submission" date="2016-11" db="EMBL/GenBank/DDBJ databases">
        <title>Comparative genomics of Bartonella apis.</title>
        <authorList>
            <person name="Engel P."/>
        </authorList>
    </citation>
    <scope>NUCLEOTIDE SEQUENCE [LARGE SCALE GENOMIC DNA]</scope>
    <source>
        <strain evidence="1 2">BBC0178</strain>
    </source>
</reference>
<gene>
    <name evidence="1" type="ORF">BBC0178_013540</name>
</gene>
<evidence type="ECO:0000313" key="1">
    <source>
        <dbReference type="EMBL" id="AQT42819.1"/>
    </source>
</evidence>
<proteinExistence type="predicted"/>
<sequence length="209" mass="24252">MDKDKLIDVKQRFSVWCASTAARASRNCRFTGEQGAEIALNSSLLDYQTLDDLPDPLEFDNLHKKLRQKICLAAENTIKNKTMQFTHGVAAKFINIYFKAMFLNDVPAEHSDYENKINALHPPIDRLLLQKLAEKNVGGLRNFWQWNVFIGWSNFSSDDYEEIIKHIKDVTKGHLWEIEEFWPGFNKTKKVTNNPTLPFYETKTQNNVP</sequence>
<evidence type="ECO:0000313" key="2">
    <source>
        <dbReference type="Proteomes" id="UP000189660"/>
    </source>
</evidence>
<name>A0A1U9MBH4_9HYPH</name>
<dbReference type="RefSeq" id="WP_149867437.1">
    <property type="nucleotide sequence ID" value="NZ_CP015820.1"/>
</dbReference>
<dbReference type="OrthoDB" id="979776at2"/>
<dbReference type="Proteomes" id="UP000189660">
    <property type="component" value="Chromosome"/>
</dbReference>
<dbReference type="KEGG" id="bapa:BBC0178_013540"/>
<dbReference type="EMBL" id="CP015820">
    <property type="protein sequence ID" value="AQT42819.1"/>
    <property type="molecule type" value="Genomic_DNA"/>
</dbReference>
<organism evidence="1 2">
    <name type="scientific">Bartonella apihabitans</name>
    <dbReference type="NCBI Taxonomy" id="2750929"/>
    <lineage>
        <taxon>Bacteria</taxon>
        <taxon>Pseudomonadati</taxon>
        <taxon>Pseudomonadota</taxon>
        <taxon>Alphaproteobacteria</taxon>
        <taxon>Hyphomicrobiales</taxon>
        <taxon>Bartonellaceae</taxon>
        <taxon>Bartonella</taxon>
    </lineage>
</organism>
<protein>
    <submittedName>
        <fullName evidence="1">Uncharacterized protein</fullName>
    </submittedName>
</protein>
<accession>A0A1U9MBH4</accession>
<keyword evidence="2" id="KW-1185">Reference proteome</keyword>
<dbReference type="AlphaFoldDB" id="A0A1U9MBH4"/>